<evidence type="ECO:0000256" key="6">
    <source>
        <dbReference type="ARBA" id="ARBA00022982"/>
    </source>
</evidence>
<dbReference type="GO" id="GO:0009055">
    <property type="term" value="F:electron transfer activity"/>
    <property type="evidence" value="ECO:0007669"/>
    <property type="project" value="InterPro"/>
</dbReference>
<dbReference type="Proteomes" id="UP000095725">
    <property type="component" value="Unassembled WGS sequence"/>
</dbReference>
<proteinExistence type="inferred from homology"/>
<evidence type="ECO:0000256" key="1">
    <source>
        <dbReference type="ARBA" id="ARBA00022448"/>
    </source>
</evidence>
<evidence type="ECO:0000313" key="22">
    <source>
        <dbReference type="EMBL" id="RGY24171.1"/>
    </source>
</evidence>
<dbReference type="InterPro" id="IPR017900">
    <property type="entry name" value="4Fe4S_Fe_S_CS"/>
</dbReference>
<keyword evidence="8 10" id="KW-0411">Iron-sulfur</keyword>
<evidence type="ECO:0000256" key="11">
    <source>
        <dbReference type="SAM" id="MobiDB-lite"/>
    </source>
</evidence>
<comment type="subunit">
    <text evidence="10">The complex is composed of six subunits: RnfA, RnfB, RnfC, RnfD, RnfE and RnfG.</text>
</comment>
<organism evidence="14 25">
    <name type="scientific">Bacteroides caccae</name>
    <dbReference type="NCBI Taxonomy" id="47678"/>
    <lineage>
        <taxon>Bacteria</taxon>
        <taxon>Pseudomonadati</taxon>
        <taxon>Bacteroidota</taxon>
        <taxon>Bacteroidia</taxon>
        <taxon>Bacteroidales</taxon>
        <taxon>Bacteroidaceae</taxon>
        <taxon>Bacteroides</taxon>
    </lineage>
</organism>
<dbReference type="EMBL" id="CZBL01000010">
    <property type="protein sequence ID" value="CUQ30254.1"/>
    <property type="molecule type" value="Genomic_DNA"/>
</dbReference>
<dbReference type="Pfam" id="PF12838">
    <property type="entry name" value="Fer4_7"/>
    <property type="match status" value="2"/>
</dbReference>
<evidence type="ECO:0000313" key="24">
    <source>
        <dbReference type="EMBL" id="RHH94149.1"/>
    </source>
</evidence>
<dbReference type="Proteomes" id="UP000427825">
    <property type="component" value="Unassembled WGS sequence"/>
</dbReference>
<feature type="binding site" evidence="10">
    <location>
        <position position="145"/>
    </location>
    <ligand>
        <name>[4Fe-4S] cluster</name>
        <dbReference type="ChEBI" id="CHEBI:49883"/>
        <label>2</label>
    </ligand>
</feature>
<feature type="binding site" evidence="10">
    <location>
        <position position="173"/>
    </location>
    <ligand>
        <name>[4Fe-4S] cluster</name>
        <dbReference type="ChEBI" id="CHEBI:49883"/>
        <label>3</label>
    </ligand>
</feature>
<sequence length="300" mass="31267">MNLILIAVISLGAIALVLAAILYVASKKFAVYEDPRIAQVGEVLPQANCGGCGYPGCSGFADACVKAGSLDGKFCPVGGQPVMAKIADILGLAAGEAEPMVAVVRCNGTCANRPRINQYDGAKSCAIAASLYGGETGCSYGCLGCGDCVAACQFDAIHMNPETGLPEVDEAKCTACGACVKACPKAIIEIRPQGKKSRRVYVSCVNKDKGAVARKACTVSCIGCGKCVKTCPFEAITLENNLAYIDPDKCKSCRKCVEVCPQNTIIELNFPPRKPKEEAPAAPKETVTPKETAEAPKVTE</sequence>
<evidence type="ECO:0000313" key="28">
    <source>
        <dbReference type="Proteomes" id="UP000284205"/>
    </source>
</evidence>
<evidence type="ECO:0000313" key="15">
    <source>
        <dbReference type="EMBL" id="CUQ30254.1"/>
    </source>
</evidence>
<evidence type="ECO:0000313" key="29">
    <source>
        <dbReference type="Proteomes" id="UP000284431"/>
    </source>
</evidence>
<comment type="cofactor">
    <cofactor evidence="10">
        <name>[4Fe-4S] cluster</name>
        <dbReference type="ChEBI" id="CHEBI:49883"/>
    </cofactor>
    <text evidence="10">Binds 3 [4Fe-4S] clusters.</text>
</comment>
<evidence type="ECO:0000259" key="13">
    <source>
        <dbReference type="PROSITE" id="PS51656"/>
    </source>
</evidence>
<evidence type="ECO:0000313" key="34">
    <source>
        <dbReference type="Proteomes" id="UP000491168"/>
    </source>
</evidence>
<dbReference type="STRING" id="47678.ERS852494_01451"/>
<dbReference type="EMBL" id="JAUONL010000011">
    <property type="protein sequence ID" value="MDO6358697.1"/>
    <property type="molecule type" value="Genomic_DNA"/>
</dbReference>
<dbReference type="Pfam" id="PF04060">
    <property type="entry name" value="FeS"/>
    <property type="match status" value="1"/>
</dbReference>
<evidence type="ECO:0000256" key="8">
    <source>
        <dbReference type="ARBA" id="ARBA00023014"/>
    </source>
</evidence>
<feature type="binding site" evidence="10">
    <location>
        <position position="148"/>
    </location>
    <ligand>
        <name>[4Fe-4S] cluster</name>
        <dbReference type="ChEBI" id="CHEBI:49883"/>
        <label>2</label>
    </ligand>
</feature>
<dbReference type="PROSITE" id="PS51379">
    <property type="entry name" value="4FE4S_FER_2"/>
    <property type="match status" value="4"/>
</dbReference>
<dbReference type="PROSITE" id="PS51656">
    <property type="entry name" value="4FE4S"/>
    <property type="match status" value="1"/>
</dbReference>
<dbReference type="EMBL" id="QSJD01000055">
    <property type="protein sequence ID" value="RHD41826.1"/>
    <property type="molecule type" value="Genomic_DNA"/>
</dbReference>
<dbReference type="GO" id="GO:0051539">
    <property type="term" value="F:4 iron, 4 sulfur cluster binding"/>
    <property type="evidence" value="ECO:0007669"/>
    <property type="project" value="UniProtKB-UniRule"/>
</dbReference>
<evidence type="ECO:0000256" key="10">
    <source>
        <dbReference type="HAMAP-Rule" id="MF_00463"/>
    </source>
</evidence>
<feature type="domain" description="4Fe-4S ferredoxin-type" evidence="12">
    <location>
        <begin position="164"/>
        <end position="193"/>
    </location>
</feature>
<feature type="binding site" evidence="10">
    <location>
        <position position="49"/>
    </location>
    <ligand>
        <name>[4Fe-4S] cluster</name>
        <dbReference type="ChEBI" id="CHEBI:49883"/>
        <label>1</label>
    </ligand>
</feature>
<dbReference type="KEGG" id="bcac:CGC64_12095"/>
<evidence type="ECO:0000313" key="30">
    <source>
        <dbReference type="Proteomes" id="UP000284689"/>
    </source>
</evidence>
<dbReference type="GO" id="GO:0046872">
    <property type="term" value="F:metal ion binding"/>
    <property type="evidence" value="ECO:0007669"/>
    <property type="project" value="UniProtKB-KW"/>
</dbReference>
<feature type="binding site" evidence="10">
    <location>
        <position position="52"/>
    </location>
    <ligand>
        <name>[4Fe-4S] cluster</name>
        <dbReference type="ChEBI" id="CHEBI:49883"/>
        <label>1</label>
    </ligand>
</feature>
<dbReference type="Proteomes" id="UP000095657">
    <property type="component" value="Unassembled WGS sequence"/>
</dbReference>
<dbReference type="EMBL" id="VVYP01000001">
    <property type="protein sequence ID" value="KAA5466312.1"/>
    <property type="molecule type" value="Genomic_DNA"/>
</dbReference>
<keyword evidence="3 10" id="KW-0479">Metal-binding</keyword>
<dbReference type="NCBIfam" id="NF005504">
    <property type="entry name" value="PRK07118.1-3"/>
    <property type="match status" value="1"/>
</dbReference>
<reference evidence="20" key="4">
    <citation type="submission" date="2023-07" db="EMBL/GenBank/DDBJ databases">
        <title>Whole Genome Sequencing of Colonoscopy isolates.</title>
        <authorList>
            <person name="Surve S.V."/>
            <person name="Valls R.A."/>
            <person name="Barrak K.E."/>
            <person name="Gardner T.B."/>
            <person name="O'Toole G.A."/>
        </authorList>
    </citation>
    <scope>NUCLEOTIDE SEQUENCE</scope>
    <source>
        <strain evidence="20">GP0119</strain>
    </source>
</reference>
<dbReference type="PANTHER" id="PTHR43560:SF1">
    <property type="entry name" value="ION-TRANSLOCATING OXIDOREDUCTASE COMPLEX SUBUNIT B"/>
    <property type="match status" value="1"/>
</dbReference>
<feature type="binding site" evidence="10">
    <location>
        <position position="138"/>
    </location>
    <ligand>
        <name>[4Fe-4S] cluster</name>
        <dbReference type="ChEBI" id="CHEBI:49883"/>
        <label>2</label>
    </ligand>
</feature>
<dbReference type="PROSITE" id="PS00198">
    <property type="entry name" value="4FE4S_FER_1"/>
    <property type="match status" value="2"/>
</dbReference>
<evidence type="ECO:0000313" key="18">
    <source>
        <dbReference type="EMBL" id="KAA5491028.1"/>
    </source>
</evidence>
<dbReference type="CDD" id="cd10549">
    <property type="entry name" value="MtMvhB_like"/>
    <property type="match status" value="1"/>
</dbReference>
<dbReference type="PANTHER" id="PTHR43560">
    <property type="entry name" value="ION-TRANSLOCATING OXIDOREDUCTASE COMPLEX SUBUNIT B"/>
    <property type="match status" value="1"/>
</dbReference>
<dbReference type="Proteomes" id="UP000491168">
    <property type="component" value="Unassembled WGS sequence"/>
</dbReference>
<dbReference type="EMBL" id="VVYD01000009">
    <property type="protein sequence ID" value="KAA5498639.1"/>
    <property type="molecule type" value="Genomic_DNA"/>
</dbReference>
<keyword evidence="7 10" id="KW-0408">Iron</keyword>
<keyword evidence="2 10" id="KW-0004">4Fe-4S</keyword>
<dbReference type="Gene3D" id="1.10.15.40">
    <property type="entry name" value="Electron transport complex subunit B, putative Fe-S cluster"/>
    <property type="match status" value="1"/>
</dbReference>
<dbReference type="EMBL" id="QRKD01000002">
    <property type="protein sequence ID" value="RHH94149.1"/>
    <property type="molecule type" value="Genomic_DNA"/>
</dbReference>
<evidence type="ECO:0000256" key="7">
    <source>
        <dbReference type="ARBA" id="ARBA00023004"/>
    </source>
</evidence>
<dbReference type="InterPro" id="IPR017896">
    <property type="entry name" value="4Fe4S_Fe-S-bd"/>
</dbReference>
<feature type="compositionally biased region" description="Basic and acidic residues" evidence="11">
    <location>
        <begin position="287"/>
        <end position="300"/>
    </location>
</feature>
<dbReference type="EMBL" id="CZAI01000003">
    <property type="protein sequence ID" value="CUP08812.1"/>
    <property type="molecule type" value="Genomic_DNA"/>
</dbReference>
<evidence type="ECO:0000259" key="12">
    <source>
        <dbReference type="PROSITE" id="PS51379"/>
    </source>
</evidence>
<dbReference type="NCBIfam" id="TIGR01944">
    <property type="entry name" value="rnfB"/>
    <property type="match status" value="1"/>
</dbReference>
<keyword evidence="9 10" id="KW-0472">Membrane</keyword>
<feature type="domain" description="4Fe-4S ferredoxin-type" evidence="12">
    <location>
        <begin position="142"/>
        <end position="162"/>
    </location>
</feature>
<evidence type="ECO:0000256" key="5">
    <source>
        <dbReference type="ARBA" id="ARBA00022967"/>
    </source>
</evidence>
<keyword evidence="5 10" id="KW-1278">Translocase</keyword>
<feature type="binding site" evidence="10">
    <location>
        <position position="176"/>
    </location>
    <ligand>
        <name>[4Fe-4S] cluster</name>
        <dbReference type="ChEBI" id="CHEBI:49883"/>
        <label>3</label>
    </ligand>
</feature>
<feature type="binding site" evidence="10">
    <location>
        <position position="179"/>
    </location>
    <ligand>
        <name>[4Fe-4S] cluster</name>
        <dbReference type="ChEBI" id="CHEBI:49883"/>
        <label>3</label>
    </ligand>
</feature>
<dbReference type="InterPro" id="IPR050395">
    <property type="entry name" value="4Fe4S_Ferredoxin_RnfB"/>
</dbReference>
<comment type="subcellular location">
    <subcellularLocation>
        <location evidence="10">Cell membrane</location>
    </subcellularLocation>
</comment>
<evidence type="ECO:0000313" key="27">
    <source>
        <dbReference type="Proteomes" id="UP000283512"/>
    </source>
</evidence>
<evidence type="ECO:0000313" key="20">
    <source>
        <dbReference type="EMBL" id="MDO6358697.1"/>
    </source>
</evidence>
<protein>
    <recommendedName>
        <fullName evidence="10">Ion-translocating oxidoreductase complex subunit B</fullName>
        <ecNumber evidence="10">7.-.-.-</ecNumber>
    </recommendedName>
    <alternativeName>
        <fullName evidence="10">Rnf electron transport complex subunit B</fullName>
    </alternativeName>
</protein>
<evidence type="ECO:0000256" key="3">
    <source>
        <dbReference type="ARBA" id="ARBA00022723"/>
    </source>
</evidence>
<feature type="region of interest" description="Hydrophobic" evidence="10">
    <location>
        <begin position="1"/>
        <end position="26"/>
    </location>
</feature>
<dbReference type="Proteomes" id="UP001170023">
    <property type="component" value="Unassembled WGS sequence"/>
</dbReference>
<evidence type="ECO:0000313" key="17">
    <source>
        <dbReference type="EMBL" id="KAA5473443.1"/>
    </source>
</evidence>
<dbReference type="GeneID" id="75114187"/>
<comment type="similarity">
    <text evidence="10">Belongs to the 4Fe4S bacterial-type ferredoxin family. RnfB subfamily.</text>
</comment>
<dbReference type="EMBL" id="QRUO01000009">
    <property type="protein sequence ID" value="RGR71148.1"/>
    <property type="molecule type" value="Genomic_DNA"/>
</dbReference>
<dbReference type="Proteomes" id="UP000284205">
    <property type="component" value="Unassembled WGS sequence"/>
</dbReference>
<dbReference type="Proteomes" id="UP000284689">
    <property type="component" value="Unassembled WGS sequence"/>
</dbReference>
<evidence type="ECO:0000313" key="25">
    <source>
        <dbReference type="Proteomes" id="UP000095657"/>
    </source>
</evidence>
<evidence type="ECO:0000256" key="2">
    <source>
        <dbReference type="ARBA" id="ARBA00022485"/>
    </source>
</evidence>
<dbReference type="GO" id="GO:0005886">
    <property type="term" value="C:plasma membrane"/>
    <property type="evidence" value="ECO:0007669"/>
    <property type="project" value="UniProtKB-SubCell"/>
</dbReference>
<dbReference type="Proteomes" id="UP000284431">
    <property type="component" value="Unassembled WGS sequence"/>
</dbReference>
<keyword evidence="1 10" id="KW-0813">Transport</keyword>
<reference evidence="25 26" key="1">
    <citation type="submission" date="2015-09" db="EMBL/GenBank/DDBJ databases">
        <authorList>
            <consortium name="Pathogen Informatics"/>
        </authorList>
    </citation>
    <scope>NUCLEOTIDE SEQUENCE [LARGE SCALE GENOMIC DNA]</scope>
    <source>
        <strain evidence="14 25">2789STDY5834880</strain>
        <strain evidence="15 26">2789STDY5834946</strain>
    </source>
</reference>
<evidence type="ECO:0000313" key="19">
    <source>
        <dbReference type="EMBL" id="KAA5498639.1"/>
    </source>
</evidence>
<name>A0A174KA20_9BACE</name>
<feature type="domain" description="4Fe-4S" evidence="13">
    <location>
        <begin position="32"/>
        <end position="92"/>
    </location>
</feature>
<feature type="binding site" evidence="10">
    <location>
        <position position="142"/>
    </location>
    <ligand>
        <name>[4Fe-4S] cluster</name>
        <dbReference type="ChEBI" id="CHEBI:49883"/>
        <label>2</label>
    </ligand>
</feature>
<keyword evidence="6 10" id="KW-0249">Electron transport</keyword>
<feature type="domain" description="4Fe-4S ferredoxin-type" evidence="12">
    <location>
        <begin position="210"/>
        <end position="240"/>
    </location>
</feature>
<feature type="binding site" evidence="10">
    <location>
        <position position="57"/>
    </location>
    <ligand>
        <name>[4Fe-4S] cluster</name>
        <dbReference type="ChEBI" id="CHEBI:49883"/>
        <label>1</label>
    </ligand>
</feature>
<evidence type="ECO:0000313" key="32">
    <source>
        <dbReference type="Proteomes" id="UP000427825"/>
    </source>
</evidence>
<dbReference type="EC" id="7.-.-.-" evidence="10"/>
<evidence type="ECO:0000313" key="21">
    <source>
        <dbReference type="EMBL" id="RGR71148.1"/>
    </source>
</evidence>
<dbReference type="Proteomes" id="UP000368418">
    <property type="component" value="Unassembled WGS sequence"/>
</dbReference>
<reference evidence="31 32" key="3">
    <citation type="journal article" date="2019" name="Nat. Med.">
        <title>A library of human gut bacterial isolates paired with longitudinal multiomics data enables mechanistic microbiome research.</title>
        <authorList>
            <person name="Poyet M."/>
            <person name="Groussin M."/>
            <person name="Gibbons S.M."/>
            <person name="Avila-Pacheco J."/>
            <person name="Jiang X."/>
            <person name="Kearney S.M."/>
            <person name="Perrotta A.R."/>
            <person name="Berdy B."/>
            <person name="Zhao S."/>
            <person name="Lieberman T.D."/>
            <person name="Swanson P.K."/>
            <person name="Smith M."/>
            <person name="Roesemann S."/>
            <person name="Alexander J.E."/>
            <person name="Rich S.A."/>
            <person name="Livny J."/>
            <person name="Vlamakis H."/>
            <person name="Clish C."/>
            <person name="Bullock K."/>
            <person name="Deik A."/>
            <person name="Scott J."/>
            <person name="Pierce K.A."/>
            <person name="Xavier R.J."/>
            <person name="Alm E.J."/>
        </authorList>
    </citation>
    <scope>NUCLEOTIDE SEQUENCE [LARGE SCALE GENOMIC DNA]</scope>
    <source>
        <strain evidence="19 31">BIOML-A19</strain>
        <strain evidence="18 34">BIOML-A21</strain>
        <strain evidence="17 32">BIOML-A25</strain>
        <strain evidence="16 33">BIOML-A31</strain>
    </source>
</reference>
<dbReference type="InterPro" id="IPR010207">
    <property type="entry name" value="Elect_transpt_cplx_RnfB/RsxB"/>
</dbReference>
<dbReference type="AlphaFoldDB" id="A0A174KA20"/>
<dbReference type="Proteomes" id="UP000475905">
    <property type="component" value="Unassembled WGS sequence"/>
</dbReference>
<evidence type="ECO:0000313" key="33">
    <source>
        <dbReference type="Proteomes" id="UP000475905"/>
    </source>
</evidence>
<dbReference type="EMBL" id="VVYF01000012">
    <property type="protein sequence ID" value="KAA5491028.1"/>
    <property type="molecule type" value="Genomic_DNA"/>
</dbReference>
<feature type="binding site" evidence="10">
    <location>
        <position position="183"/>
    </location>
    <ligand>
        <name>[4Fe-4S] cluster</name>
        <dbReference type="ChEBI" id="CHEBI:49883"/>
        <label>2</label>
    </ligand>
</feature>
<accession>A0A174KA20</accession>
<dbReference type="HAMAP" id="MF_00463">
    <property type="entry name" value="RsxB_RnfB"/>
    <property type="match status" value="1"/>
</dbReference>
<evidence type="ECO:0000256" key="9">
    <source>
        <dbReference type="ARBA" id="ARBA00023136"/>
    </source>
</evidence>
<dbReference type="GO" id="GO:0022900">
    <property type="term" value="P:electron transport chain"/>
    <property type="evidence" value="ECO:0007669"/>
    <property type="project" value="UniProtKB-UniRule"/>
</dbReference>
<feature type="binding site" evidence="10">
    <location>
        <position position="152"/>
    </location>
    <ligand>
        <name>[4Fe-4S] cluster</name>
        <dbReference type="ChEBI" id="CHEBI:49883"/>
        <label>3</label>
    </ligand>
</feature>
<dbReference type="EMBL" id="QSCS01000023">
    <property type="protein sequence ID" value="RGY24171.1"/>
    <property type="molecule type" value="Genomic_DNA"/>
</dbReference>
<evidence type="ECO:0000313" key="14">
    <source>
        <dbReference type="EMBL" id="CUP08812.1"/>
    </source>
</evidence>
<dbReference type="Proteomes" id="UP000283512">
    <property type="component" value="Unassembled WGS sequence"/>
</dbReference>
<gene>
    <name evidence="10 14" type="primary">rnfB</name>
    <name evidence="24" type="ORF">DW190_05665</name>
    <name evidence="23" type="ORF">DW794_21055</name>
    <name evidence="21" type="ORF">DWY26_11660</name>
    <name evidence="22" type="ORF">DXA49_14230</name>
    <name evidence="14" type="ORF">ERS852494_01451</name>
    <name evidence="15" type="ORF">ERS852558_02510</name>
    <name evidence="19" type="ORF">F2Y31_12005</name>
    <name evidence="18" type="ORF">F2Y35_13425</name>
    <name evidence="16" type="ORF">F2Y36_00130</name>
    <name evidence="17" type="ORF">F2Y39_17260</name>
    <name evidence="20" type="ORF">Q4469_13515</name>
</gene>
<keyword evidence="10" id="KW-1003">Cell membrane</keyword>
<feature type="domain" description="4Fe-4S ferredoxin-type" evidence="12">
    <location>
        <begin position="241"/>
        <end position="271"/>
    </location>
</feature>
<evidence type="ECO:0000313" key="16">
    <source>
        <dbReference type="EMBL" id="KAA5466312.1"/>
    </source>
</evidence>
<dbReference type="RefSeq" id="WP_005676215.1">
    <property type="nucleotide sequence ID" value="NZ_CABMOQ010000006.1"/>
</dbReference>
<dbReference type="EMBL" id="VVYJ01000011">
    <property type="protein sequence ID" value="KAA5473443.1"/>
    <property type="molecule type" value="Genomic_DNA"/>
</dbReference>
<evidence type="ECO:0000256" key="4">
    <source>
        <dbReference type="ARBA" id="ARBA00022737"/>
    </source>
</evidence>
<feature type="binding site" evidence="10">
    <location>
        <position position="75"/>
    </location>
    <ligand>
        <name>[4Fe-4S] cluster</name>
        <dbReference type="ChEBI" id="CHEBI:49883"/>
        <label>1</label>
    </ligand>
</feature>
<reference evidence="27 28" key="2">
    <citation type="submission" date="2018-08" db="EMBL/GenBank/DDBJ databases">
        <title>A genome reference for cultivated species of the human gut microbiota.</title>
        <authorList>
            <person name="Zou Y."/>
            <person name="Xue W."/>
            <person name="Luo G."/>
        </authorList>
    </citation>
    <scope>NUCLEOTIDE SEQUENCE [LARGE SCALE GENOMIC DNA]</scope>
    <source>
        <strain evidence="21 28">AF24-29LB</strain>
        <strain evidence="24 27">AM16-49B</strain>
        <strain evidence="23 30">AM31-16AC</strain>
        <strain evidence="22 29">OF02-6LB</strain>
    </source>
</reference>
<evidence type="ECO:0000313" key="31">
    <source>
        <dbReference type="Proteomes" id="UP000368418"/>
    </source>
</evidence>
<keyword evidence="4 10" id="KW-0677">Repeat</keyword>
<dbReference type="SUPFAM" id="SSF54862">
    <property type="entry name" value="4Fe-4S ferredoxins"/>
    <property type="match status" value="2"/>
</dbReference>
<feature type="region of interest" description="Disordered" evidence="11">
    <location>
        <begin position="271"/>
        <end position="300"/>
    </location>
</feature>
<evidence type="ECO:0000313" key="23">
    <source>
        <dbReference type="EMBL" id="RHD41826.1"/>
    </source>
</evidence>
<comment type="function">
    <text evidence="10">Part of a membrane-bound complex that couples electron transfer with translocation of ions across the membrane.</text>
</comment>
<dbReference type="InterPro" id="IPR007202">
    <property type="entry name" value="4Fe-4S_dom"/>
</dbReference>
<evidence type="ECO:0000313" key="26">
    <source>
        <dbReference type="Proteomes" id="UP000095725"/>
    </source>
</evidence>
<dbReference type="Gene3D" id="3.30.70.20">
    <property type="match status" value="2"/>
</dbReference>